<dbReference type="RefSeq" id="WP_216477239.1">
    <property type="nucleotide sequence ID" value="NZ_JAHLQJ010000002.1"/>
</dbReference>
<dbReference type="InterPro" id="IPR050490">
    <property type="entry name" value="Bact_solute-bd_prot1"/>
</dbReference>
<name>A0ABS6FKY3_9BACL</name>
<accession>A0ABS6FKY3</accession>
<keyword evidence="4" id="KW-1185">Reference proteome</keyword>
<feature type="chain" id="PRO_5045285374" evidence="2">
    <location>
        <begin position="22"/>
        <end position="449"/>
    </location>
</feature>
<comment type="caution">
    <text evidence="3">The sequence shown here is derived from an EMBL/GenBank/DDBJ whole genome shotgun (WGS) entry which is preliminary data.</text>
</comment>
<protein>
    <submittedName>
        <fullName evidence="3">Extracellular solute-binding protein</fullName>
    </submittedName>
</protein>
<gene>
    <name evidence="3" type="ORF">KQJ23_03235</name>
</gene>
<evidence type="ECO:0000256" key="1">
    <source>
        <dbReference type="SAM" id="MobiDB-lite"/>
    </source>
</evidence>
<evidence type="ECO:0000313" key="4">
    <source>
        <dbReference type="Proteomes" id="UP000743001"/>
    </source>
</evidence>
<evidence type="ECO:0000313" key="3">
    <source>
        <dbReference type="EMBL" id="MBU5670838.1"/>
    </source>
</evidence>
<proteinExistence type="predicted"/>
<reference evidence="3 4" key="1">
    <citation type="submission" date="2021-06" db="EMBL/GenBank/DDBJ databases">
        <authorList>
            <person name="Sun Q."/>
            <person name="Li D."/>
        </authorList>
    </citation>
    <scope>NUCLEOTIDE SEQUENCE [LARGE SCALE GENOMIC DNA]</scope>
    <source>
        <strain evidence="3 4">MSJ-6</strain>
    </source>
</reference>
<dbReference type="Pfam" id="PF01547">
    <property type="entry name" value="SBP_bac_1"/>
    <property type="match status" value="1"/>
</dbReference>
<keyword evidence="2" id="KW-0732">Signal</keyword>
<dbReference type="PROSITE" id="PS51257">
    <property type="entry name" value="PROKAR_LIPOPROTEIN"/>
    <property type="match status" value="1"/>
</dbReference>
<feature type="region of interest" description="Disordered" evidence="1">
    <location>
        <begin position="25"/>
        <end position="46"/>
    </location>
</feature>
<evidence type="ECO:0000256" key="2">
    <source>
        <dbReference type="SAM" id="SignalP"/>
    </source>
</evidence>
<dbReference type="PANTHER" id="PTHR43649">
    <property type="entry name" value="ARABINOSE-BINDING PROTEIN-RELATED"/>
    <property type="match status" value="1"/>
</dbReference>
<dbReference type="EMBL" id="JAHLQJ010000002">
    <property type="protein sequence ID" value="MBU5670838.1"/>
    <property type="molecule type" value="Genomic_DNA"/>
</dbReference>
<dbReference type="PANTHER" id="PTHR43649:SF17">
    <property type="entry name" value="ABC TRANSPORTER SOLUTE BINDING PROTEIN-SUGAR TRANSPORT"/>
    <property type="match status" value="1"/>
</dbReference>
<sequence length="449" mass="50708">MKKTSLLLTCLFLILSITACGSNSGGNDNKSATNAPAANEKKEQPAGKEKIKFYTFKASKPEEPIYQAVQAYNESQDKVEVEYVSLVQNSDSTDFMKKLDILIGSGEVVDVFMTGNEEELLERASRGVVEPLNSFFEQENVKPEDEYNKVVKLDSNIYGLLTSSTQWFTVFNRDHLEKAGLELPEMGWTWDDFREYAKKLTMDGHYGTYFHTWGEYANIIAYTERPNPQLDANLNPIFDDPSFKYFFELRRVMEQEDKSVEPYADVLASNYHVLQQFFAGNASMLAVPSYAVRAGLNLEKFPHDFQMVYAPVPRSVDSNDIGMTNISGAGVAIGAKSEHKQAAYDFIRWVTKEASKYSKDIPSYKGADGEALIKEFFKDNTDLIDTESLANTLFDSRNKMPDSFSVPYGSELKTIVENGMSSYMLDNRSFDEVKAMMTEEVKKVVDANK</sequence>
<organism evidence="3 4">
    <name type="scientific">Paenibacillus brevis</name>
    <dbReference type="NCBI Taxonomy" id="2841508"/>
    <lineage>
        <taxon>Bacteria</taxon>
        <taxon>Bacillati</taxon>
        <taxon>Bacillota</taxon>
        <taxon>Bacilli</taxon>
        <taxon>Bacillales</taxon>
        <taxon>Paenibacillaceae</taxon>
        <taxon>Paenibacillus</taxon>
    </lineage>
</organism>
<dbReference type="InterPro" id="IPR006059">
    <property type="entry name" value="SBP"/>
</dbReference>
<feature type="compositionally biased region" description="Polar residues" evidence="1">
    <location>
        <begin position="25"/>
        <end position="36"/>
    </location>
</feature>
<feature type="signal peptide" evidence="2">
    <location>
        <begin position="1"/>
        <end position="21"/>
    </location>
</feature>
<dbReference type="Proteomes" id="UP000743001">
    <property type="component" value="Unassembled WGS sequence"/>
</dbReference>